<dbReference type="PANTHER" id="PTHR15885:SF1">
    <property type="entry name" value="COILED-COIL DOMAIN-CONTAINING PROTEIN 174"/>
    <property type="match status" value="1"/>
</dbReference>
<dbReference type="AlphaFoldDB" id="M2MN45"/>
<feature type="region of interest" description="Disordered" evidence="2">
    <location>
        <begin position="36"/>
        <end position="100"/>
    </location>
</feature>
<feature type="compositionally biased region" description="Basic and acidic residues" evidence="2">
    <location>
        <begin position="328"/>
        <end position="342"/>
    </location>
</feature>
<reference evidence="3 4" key="1">
    <citation type="journal article" date="2012" name="PLoS Pathog.">
        <title>Diverse lifestyles and strategies of plant pathogenesis encoded in the genomes of eighteen Dothideomycetes fungi.</title>
        <authorList>
            <person name="Ohm R.A."/>
            <person name="Feau N."/>
            <person name="Henrissat B."/>
            <person name="Schoch C.L."/>
            <person name="Horwitz B.A."/>
            <person name="Barry K.W."/>
            <person name="Condon B.J."/>
            <person name="Copeland A.C."/>
            <person name="Dhillon B."/>
            <person name="Glaser F."/>
            <person name="Hesse C.N."/>
            <person name="Kosti I."/>
            <person name="LaButti K."/>
            <person name="Lindquist E.A."/>
            <person name="Lucas S."/>
            <person name="Salamov A.A."/>
            <person name="Bradshaw R.E."/>
            <person name="Ciuffetti L."/>
            <person name="Hamelin R.C."/>
            <person name="Kema G.H.J."/>
            <person name="Lawrence C."/>
            <person name="Scott J.A."/>
            <person name="Spatafora J.W."/>
            <person name="Turgeon B.G."/>
            <person name="de Wit P.J.G.M."/>
            <person name="Zhong S."/>
            <person name="Goodwin S.B."/>
            <person name="Grigoriev I.V."/>
        </authorList>
    </citation>
    <scope>NUCLEOTIDE SEQUENCE [LARGE SCALE GENOMIC DNA]</scope>
    <source>
        <strain evidence="3 4">UAMH 10762</strain>
    </source>
</reference>
<organism evidence="3 4">
    <name type="scientific">Baudoinia panamericana (strain UAMH 10762)</name>
    <name type="common">Angels' share fungus</name>
    <name type="synonym">Baudoinia compniacensis (strain UAMH 10762)</name>
    <dbReference type="NCBI Taxonomy" id="717646"/>
    <lineage>
        <taxon>Eukaryota</taxon>
        <taxon>Fungi</taxon>
        <taxon>Dikarya</taxon>
        <taxon>Ascomycota</taxon>
        <taxon>Pezizomycotina</taxon>
        <taxon>Dothideomycetes</taxon>
        <taxon>Dothideomycetidae</taxon>
        <taxon>Mycosphaerellales</taxon>
        <taxon>Teratosphaeriaceae</taxon>
        <taxon>Baudoinia</taxon>
    </lineage>
</organism>
<protein>
    <submittedName>
        <fullName evidence="3">Uncharacterized protein</fullName>
    </submittedName>
</protein>
<feature type="compositionally biased region" description="Basic and acidic residues" evidence="2">
    <location>
        <begin position="179"/>
        <end position="192"/>
    </location>
</feature>
<evidence type="ECO:0000256" key="2">
    <source>
        <dbReference type="SAM" id="MobiDB-lite"/>
    </source>
</evidence>
<dbReference type="PANTHER" id="PTHR15885">
    <property type="entry name" value="COILED-COIL DOMAIN-CONTAINING PROTEIN 174"/>
    <property type="match status" value="1"/>
</dbReference>
<evidence type="ECO:0000313" key="4">
    <source>
        <dbReference type="Proteomes" id="UP000011761"/>
    </source>
</evidence>
<sequence length="356" mass="40288">MPAKETSLYGIEKQRKLAGGKEISSSTSLSFTSQLSSLINSGGSGAKSATGRSKSRKEDIFATHNRNTAKRAKRDLEDSSAVEQKHTPNGEVLDSRLWERSKKKMEEKARLYAAMKRGDVEDADERYAVDFDRKWAETEETGDEELEDGEDDAEEGPQDIVEYLDEFGRTRQGTAAEAARAERAKRDTEQAKNDGFTARPSAPTNVIYGDTIQHQAFDPDAPIAAQMEELARKRDKSLTPPSEEHFDSNREVRTKGTGFFQFSADAEERKRQMENLERERAQTEKVRQEREAKLAERKRQLEARRAAINQRRGKRKADDFLEQLGEELGMRQSREDASTEMTERIEAAVQAEADET</sequence>
<dbReference type="GO" id="GO:0005634">
    <property type="term" value="C:nucleus"/>
    <property type="evidence" value="ECO:0007669"/>
    <property type="project" value="TreeGrafter"/>
</dbReference>
<dbReference type="eggNOG" id="ENOG502QWJ9">
    <property type="taxonomic scope" value="Eukaryota"/>
</dbReference>
<dbReference type="STRING" id="717646.M2MN45"/>
<dbReference type="HOGENOM" id="CLU_054813_0_0_1"/>
<keyword evidence="4" id="KW-1185">Reference proteome</keyword>
<dbReference type="RefSeq" id="XP_007680162.1">
    <property type="nucleotide sequence ID" value="XM_007681972.1"/>
</dbReference>
<gene>
    <name evidence="3" type="ORF">BAUCODRAFT_125827</name>
</gene>
<proteinExistence type="predicted"/>
<dbReference type="EMBL" id="KB445561">
    <property type="protein sequence ID" value="EMC92868.1"/>
    <property type="molecule type" value="Genomic_DNA"/>
</dbReference>
<dbReference type="Proteomes" id="UP000011761">
    <property type="component" value="Unassembled WGS sequence"/>
</dbReference>
<evidence type="ECO:0000313" key="3">
    <source>
        <dbReference type="EMBL" id="EMC92868.1"/>
    </source>
</evidence>
<dbReference type="InterPro" id="IPR025066">
    <property type="entry name" value="CCDC174-like"/>
</dbReference>
<feature type="compositionally biased region" description="Basic and acidic residues" evidence="2">
    <location>
        <begin position="266"/>
        <end position="305"/>
    </location>
</feature>
<accession>M2MN45</accession>
<keyword evidence="1" id="KW-0175">Coiled coil</keyword>
<dbReference type="OMA" id="HNKGAQK"/>
<dbReference type="Pfam" id="PF13300">
    <property type="entry name" value="DUF4078"/>
    <property type="match status" value="1"/>
</dbReference>
<dbReference type="GeneID" id="19108001"/>
<dbReference type="OrthoDB" id="333551at2759"/>
<dbReference type="KEGG" id="bcom:BAUCODRAFT_125827"/>
<feature type="region of interest" description="Disordered" evidence="2">
    <location>
        <begin position="130"/>
        <end position="204"/>
    </location>
</feature>
<feature type="region of interest" description="Disordered" evidence="2">
    <location>
        <begin position="216"/>
        <end position="342"/>
    </location>
</feature>
<feature type="compositionally biased region" description="Acidic residues" evidence="2">
    <location>
        <begin position="138"/>
        <end position="165"/>
    </location>
</feature>
<name>M2MN45_BAUPA</name>
<feature type="compositionally biased region" description="Basic and acidic residues" evidence="2">
    <location>
        <begin position="83"/>
        <end position="100"/>
    </location>
</feature>
<evidence type="ECO:0000256" key="1">
    <source>
        <dbReference type="ARBA" id="ARBA00023054"/>
    </source>
</evidence>
<feature type="compositionally biased region" description="Basic and acidic residues" evidence="2">
    <location>
        <begin position="242"/>
        <end position="254"/>
    </location>
</feature>